<gene>
    <name evidence="1" type="ORF">NIES3787_15360</name>
</gene>
<protein>
    <submittedName>
        <fullName evidence="1">Uncharacterized protein</fullName>
    </submittedName>
</protein>
<evidence type="ECO:0000313" key="1">
    <source>
        <dbReference type="EMBL" id="GCL45849.1"/>
    </source>
</evidence>
<reference evidence="1 2" key="1">
    <citation type="submission" date="2019-02" db="EMBL/GenBank/DDBJ databases">
        <title>Draft genome sequence of Arthrospira platensis NIES-3787.</title>
        <authorList>
            <person name="Yamaguchi H."/>
            <person name="Suzuki S."/>
            <person name="Kawachi M."/>
        </authorList>
    </citation>
    <scope>NUCLEOTIDE SEQUENCE [LARGE SCALE GENOMIC DNA]</scope>
    <source>
        <strain evidence="1 2">NIES-3787</strain>
    </source>
</reference>
<organism evidence="1 2">
    <name type="scientific">Microcystis aeruginosa NIES-3787</name>
    <dbReference type="NCBI Taxonomy" id="2517782"/>
    <lineage>
        <taxon>Bacteria</taxon>
        <taxon>Bacillati</taxon>
        <taxon>Cyanobacteriota</taxon>
        <taxon>Cyanophyceae</taxon>
        <taxon>Oscillatoriophycideae</taxon>
        <taxon>Chroococcales</taxon>
        <taxon>Microcystaceae</taxon>
        <taxon>Microcystis</taxon>
    </lineage>
</organism>
<sequence length="42" mass="4882">MTKTSNPDNWNHFASYLKQELAAVLLWSDFPFFAETTLVNPH</sequence>
<dbReference type="EMBL" id="BJCH01000012">
    <property type="protein sequence ID" value="GCL45849.1"/>
    <property type="molecule type" value="Genomic_DNA"/>
</dbReference>
<name>A0A6H9G6W7_MICAE</name>
<evidence type="ECO:0000313" key="2">
    <source>
        <dbReference type="Proteomes" id="UP000438874"/>
    </source>
</evidence>
<dbReference type="RefSeq" id="WP_301951410.1">
    <property type="nucleotide sequence ID" value="NZ_BJCH01000012.1"/>
</dbReference>
<proteinExistence type="predicted"/>
<comment type="caution">
    <text evidence="1">The sequence shown here is derived from an EMBL/GenBank/DDBJ whole genome shotgun (WGS) entry which is preliminary data.</text>
</comment>
<dbReference type="Proteomes" id="UP000438874">
    <property type="component" value="Unassembled WGS sequence"/>
</dbReference>
<dbReference type="AlphaFoldDB" id="A0A6H9G6W7"/>
<accession>A0A6H9G6W7</accession>